<dbReference type="EMBL" id="UGRU01000001">
    <property type="protein sequence ID" value="SUA43405.1"/>
    <property type="molecule type" value="Genomic_DNA"/>
</dbReference>
<reference evidence="1 2" key="1">
    <citation type="submission" date="2018-06" db="EMBL/GenBank/DDBJ databases">
        <authorList>
            <consortium name="Pathogen Informatics"/>
            <person name="Doyle S."/>
        </authorList>
    </citation>
    <scope>NUCLEOTIDE SEQUENCE [LARGE SCALE GENOMIC DNA]</scope>
    <source>
        <strain evidence="1 2">NCTC13184</strain>
    </source>
</reference>
<organism evidence="1 2">
    <name type="scientific">Nocardia africana</name>
    <dbReference type="NCBI Taxonomy" id="134964"/>
    <lineage>
        <taxon>Bacteria</taxon>
        <taxon>Bacillati</taxon>
        <taxon>Actinomycetota</taxon>
        <taxon>Actinomycetes</taxon>
        <taxon>Mycobacteriales</taxon>
        <taxon>Nocardiaceae</taxon>
        <taxon>Nocardia</taxon>
    </lineage>
</organism>
<accession>A0A378WS23</accession>
<protein>
    <submittedName>
        <fullName evidence="1">Uncharacterized protein</fullName>
    </submittedName>
</protein>
<dbReference type="OrthoDB" id="4563888at2"/>
<name>A0A378WS23_9NOCA</name>
<evidence type="ECO:0000313" key="2">
    <source>
        <dbReference type="Proteomes" id="UP000255082"/>
    </source>
</evidence>
<gene>
    <name evidence="1" type="ORF">NCTC13184_02772</name>
</gene>
<dbReference type="AlphaFoldDB" id="A0A378WS23"/>
<sequence length="77" mass="8501">MSEPEDTAGCGAPLDTQLRLFCHLMLGSADAADRMMRQIYCHAAEYRGGQQDRQSERIRLFGIAATLCGVRDGSSHR</sequence>
<proteinExistence type="predicted"/>
<evidence type="ECO:0000313" key="1">
    <source>
        <dbReference type="EMBL" id="SUA43405.1"/>
    </source>
</evidence>
<dbReference type="Proteomes" id="UP000255082">
    <property type="component" value="Unassembled WGS sequence"/>
</dbReference>